<dbReference type="PRINTS" id="PR00081">
    <property type="entry name" value="GDHRDH"/>
</dbReference>
<dbReference type="InterPro" id="IPR002347">
    <property type="entry name" value="SDR_fam"/>
</dbReference>
<evidence type="ECO:0000256" key="1">
    <source>
        <dbReference type="ARBA" id="ARBA00006484"/>
    </source>
</evidence>
<dbReference type="Gene3D" id="3.40.50.720">
    <property type="entry name" value="NAD(P)-binding Rossmann-like Domain"/>
    <property type="match status" value="1"/>
</dbReference>
<dbReference type="KEGG" id="mpz:Marpi_1864"/>
<dbReference type="RefSeq" id="WP_014297316.1">
    <property type="nucleotide sequence ID" value="NC_016751.1"/>
</dbReference>
<dbReference type="AlphaFoldDB" id="H2J697"/>
<reference evidence="2 3" key="1">
    <citation type="journal article" date="2012" name="J. Bacteriol.">
        <title>Complete Genome Sequence of the Thermophilic, Piezophilic, Heterotrophic Bacterium Marinitoga piezophila KA3.</title>
        <authorList>
            <person name="Lucas S."/>
            <person name="Han J."/>
            <person name="Lapidus A."/>
            <person name="Cheng J.F."/>
            <person name="Goodwin L.A."/>
            <person name="Pitluck S."/>
            <person name="Peters L."/>
            <person name="Mikhailova N."/>
            <person name="Teshima H."/>
            <person name="Detter J.C."/>
            <person name="Han C."/>
            <person name="Tapia R."/>
            <person name="Land M."/>
            <person name="Hauser L."/>
            <person name="Kyrpides N.C."/>
            <person name="Ivanova N."/>
            <person name="Pagani I."/>
            <person name="Vannier P."/>
            <person name="Oger P."/>
            <person name="Bartlett D.H."/>
            <person name="Noll K.M."/>
            <person name="Woyke T."/>
            <person name="Jebbar M."/>
        </authorList>
    </citation>
    <scope>NUCLEOTIDE SEQUENCE [LARGE SCALE GENOMIC DNA]</scope>
    <source>
        <strain evidence="3">DSM 14283 / JCM 11233 / KA3</strain>
    </source>
</reference>
<protein>
    <recommendedName>
        <fullName evidence="4">Short-chain alcohol dehydrogenase like protein</fullName>
    </recommendedName>
</protein>
<name>H2J697_MARPK</name>
<accession>H2J697</accession>
<dbReference type="STRING" id="443254.Marpi_1864"/>
<dbReference type="PANTHER" id="PTHR42879">
    <property type="entry name" value="3-OXOACYL-(ACYL-CARRIER-PROTEIN) REDUCTASE"/>
    <property type="match status" value="1"/>
</dbReference>
<dbReference type="HOGENOM" id="CLU_010194_1_2_0"/>
<dbReference type="eggNOG" id="COG1028">
    <property type="taxonomic scope" value="Bacteria"/>
</dbReference>
<dbReference type="PANTHER" id="PTHR42879:SF6">
    <property type="entry name" value="NADPH-DEPENDENT REDUCTASE BACG"/>
    <property type="match status" value="1"/>
</dbReference>
<comment type="similarity">
    <text evidence="1">Belongs to the short-chain dehydrogenases/reductases (SDR) family.</text>
</comment>
<sequence length="243" mass="27346">MDLGLKDKIVLVTAGSSGIGKAVAKGFELENAKPVVVSRNEEKLKNTGLPYIKCDLSKKEEIDFMMKEFEEKYGVPDVIFLNAGGPKSGYFEETSEKEWYYAFEQNFMSTVRILNYFLPKMKEKNWGRVVFLTSLSVKTPIENLYVSNSIRLGITGLMKTLSLEYGKYNITFNAVAPGWTKTERVKELVNKEKEIQIANNIPLKRMAEPEEIANAVIFLSSEKASYINGQTLLVDGGLAKFPL</sequence>
<keyword evidence="3" id="KW-1185">Reference proteome</keyword>
<dbReference type="Proteomes" id="UP000007161">
    <property type="component" value="Chromosome"/>
</dbReference>
<organism evidence="2 3">
    <name type="scientific">Marinitoga piezophila (strain DSM 14283 / JCM 11233 / KA3)</name>
    <dbReference type="NCBI Taxonomy" id="443254"/>
    <lineage>
        <taxon>Bacteria</taxon>
        <taxon>Thermotogati</taxon>
        <taxon>Thermotogota</taxon>
        <taxon>Thermotogae</taxon>
        <taxon>Petrotogales</taxon>
        <taxon>Petrotogaceae</taxon>
        <taxon>Marinitoga</taxon>
    </lineage>
</organism>
<dbReference type="InterPro" id="IPR050259">
    <property type="entry name" value="SDR"/>
</dbReference>
<dbReference type="InterPro" id="IPR036291">
    <property type="entry name" value="NAD(P)-bd_dom_sf"/>
</dbReference>
<dbReference type="FunFam" id="3.40.50.720:FF:000084">
    <property type="entry name" value="Short-chain dehydrogenase reductase"/>
    <property type="match status" value="1"/>
</dbReference>
<gene>
    <name evidence="2" type="ordered locus">Marpi_1864</name>
</gene>
<proteinExistence type="inferred from homology"/>
<reference evidence="3" key="2">
    <citation type="submission" date="2012-01" db="EMBL/GenBank/DDBJ databases">
        <title>Complete sequence of chromosome of Marinitoga piezophila KA3.</title>
        <authorList>
            <person name="Lucas S."/>
            <person name="Han J."/>
            <person name="Lapidus A."/>
            <person name="Cheng J.-F."/>
            <person name="Goodwin L."/>
            <person name="Pitluck S."/>
            <person name="Peters L."/>
            <person name="Mikhailova N."/>
            <person name="Teshima H."/>
            <person name="Detter J.C."/>
            <person name="Han C."/>
            <person name="Tapia R."/>
            <person name="Land M."/>
            <person name="Hauser L."/>
            <person name="Kyrpides N."/>
            <person name="Ivanova N."/>
            <person name="Pagani I."/>
            <person name="Jebbar M."/>
            <person name="Vannier P."/>
            <person name="Oger P."/>
            <person name="Cario A."/>
            <person name="Bartlett D."/>
            <person name="Noll K.M."/>
            <person name="Woyke T."/>
        </authorList>
    </citation>
    <scope>NUCLEOTIDE SEQUENCE [LARGE SCALE GENOMIC DNA]</scope>
    <source>
        <strain evidence="3">DSM 14283 / JCM 11233 / KA3</strain>
    </source>
</reference>
<dbReference type="CDD" id="cd05344">
    <property type="entry name" value="BKR_like_SDR_like"/>
    <property type="match status" value="1"/>
</dbReference>
<dbReference type="OrthoDB" id="9803333at2"/>
<dbReference type="SUPFAM" id="SSF51735">
    <property type="entry name" value="NAD(P)-binding Rossmann-fold domains"/>
    <property type="match status" value="1"/>
</dbReference>
<evidence type="ECO:0000313" key="3">
    <source>
        <dbReference type="Proteomes" id="UP000007161"/>
    </source>
</evidence>
<dbReference type="EMBL" id="CP003257">
    <property type="protein sequence ID" value="AEX86245.1"/>
    <property type="molecule type" value="Genomic_DNA"/>
</dbReference>
<dbReference type="Pfam" id="PF13561">
    <property type="entry name" value="adh_short_C2"/>
    <property type="match status" value="1"/>
</dbReference>
<evidence type="ECO:0008006" key="4">
    <source>
        <dbReference type="Google" id="ProtNLM"/>
    </source>
</evidence>
<evidence type="ECO:0000313" key="2">
    <source>
        <dbReference type="EMBL" id="AEX86245.1"/>
    </source>
</evidence>